<proteinExistence type="inferred from homology"/>
<feature type="domain" description="FAD-binding PCMH-type" evidence="3">
    <location>
        <begin position="1"/>
        <end position="172"/>
    </location>
</feature>
<dbReference type="SUPFAM" id="SSF56176">
    <property type="entry name" value="FAD-binding/transporter-associated domain-like"/>
    <property type="match status" value="1"/>
</dbReference>
<dbReference type="EMBL" id="OU466859">
    <property type="protein sequence ID" value="CAH2052906.1"/>
    <property type="molecule type" value="Genomic_DNA"/>
</dbReference>
<dbReference type="InterPro" id="IPR050432">
    <property type="entry name" value="FAD-linked_Oxidoreductases_BP"/>
</dbReference>
<evidence type="ECO:0000313" key="5">
    <source>
        <dbReference type="Proteomes" id="UP000836841"/>
    </source>
</evidence>
<evidence type="ECO:0000259" key="3">
    <source>
        <dbReference type="PROSITE" id="PS51387"/>
    </source>
</evidence>
<evidence type="ECO:0000256" key="2">
    <source>
        <dbReference type="ARBA" id="ARBA00023002"/>
    </source>
</evidence>
<sequence length="400" mass="45909">MVVYPGTKNELLYVVFEGTQLRQKMHVVTRFSHSMTKLARVDRESVKFISTEYLNNTLGIGKEAITITVESGVSLRQLIEDAAKARLALRMAPHWWGLTVGDNPHDILLASQVTIIEHTVVLGSGPAFHDYVTEMRMVTLADHDEGYATVMAQLELMFKREITYITVKDSDLVETVEKYRRRFKFPDIMCQTVIKEEIELQMNAEGIFTLARDIPHSLSSQSYGLTNNGTTYYGYPMNGNHSDLMSPGGCLDRQKDRLATACPWDSRVKGQFIHQTTFTLPLENVNYFINDIKSLVQIEPKALCSLDLYSGIFIRYIHPSFAYLGGEFEDMEFEFTYYRSRDPLVTRMYQDFMEEIKHISLLKYDGIPHWGKKEMLHSSTALTSTRTPLFSWRCSGRLIL</sequence>
<dbReference type="PANTHER" id="PTHR13878">
    <property type="entry name" value="GULONOLACTONE OXIDASE"/>
    <property type="match status" value="1"/>
</dbReference>
<evidence type="ECO:0000256" key="1">
    <source>
        <dbReference type="ARBA" id="ARBA00005466"/>
    </source>
</evidence>
<dbReference type="Gene3D" id="3.30.465.10">
    <property type="match status" value="1"/>
</dbReference>
<keyword evidence="5" id="KW-1185">Reference proteome</keyword>
<dbReference type="InterPro" id="IPR016169">
    <property type="entry name" value="FAD-bd_PCMH_sub2"/>
</dbReference>
<dbReference type="PROSITE" id="PS51387">
    <property type="entry name" value="FAD_PCMH"/>
    <property type="match status" value="1"/>
</dbReference>
<comment type="similarity">
    <text evidence="1">Belongs to the oxygen-dependent FAD-linked oxidoreductase family.</text>
</comment>
<reference evidence="4 5" key="1">
    <citation type="submission" date="2022-03" db="EMBL/GenBank/DDBJ databases">
        <authorList>
            <person name="Nunn A."/>
            <person name="Chopra R."/>
            <person name="Nunn A."/>
            <person name="Contreras Garrido A."/>
        </authorList>
    </citation>
    <scope>NUCLEOTIDE SEQUENCE [LARGE SCALE GENOMIC DNA]</scope>
</reference>
<dbReference type="Proteomes" id="UP000836841">
    <property type="component" value="Chromosome 3"/>
</dbReference>
<keyword evidence="2" id="KW-0560">Oxidoreductase</keyword>
<name>A0AAU9RXG7_THLAR</name>
<dbReference type="InterPro" id="IPR036318">
    <property type="entry name" value="FAD-bd_PCMH-like_sf"/>
</dbReference>
<dbReference type="AlphaFoldDB" id="A0AAU9RXG7"/>
<dbReference type="GO" id="GO:0071949">
    <property type="term" value="F:FAD binding"/>
    <property type="evidence" value="ECO:0007669"/>
    <property type="project" value="InterPro"/>
</dbReference>
<accession>A0AAU9RXG7</accession>
<dbReference type="GO" id="GO:0016491">
    <property type="term" value="F:oxidoreductase activity"/>
    <property type="evidence" value="ECO:0007669"/>
    <property type="project" value="UniProtKB-KW"/>
</dbReference>
<dbReference type="PANTHER" id="PTHR13878:SF67">
    <property type="entry name" value="L-GULONOLACTONE OXIDASE 5"/>
    <property type="match status" value="1"/>
</dbReference>
<evidence type="ECO:0000313" key="4">
    <source>
        <dbReference type="EMBL" id="CAH2052906.1"/>
    </source>
</evidence>
<gene>
    <name evidence="4" type="ORF">TAV2_LOCUS11769</name>
</gene>
<protein>
    <recommendedName>
        <fullName evidence="3">FAD-binding PCMH-type domain-containing protein</fullName>
    </recommendedName>
</protein>
<dbReference type="InterPro" id="IPR016166">
    <property type="entry name" value="FAD-bd_PCMH"/>
</dbReference>
<organism evidence="4 5">
    <name type="scientific">Thlaspi arvense</name>
    <name type="common">Field penny-cress</name>
    <dbReference type="NCBI Taxonomy" id="13288"/>
    <lineage>
        <taxon>Eukaryota</taxon>
        <taxon>Viridiplantae</taxon>
        <taxon>Streptophyta</taxon>
        <taxon>Embryophyta</taxon>
        <taxon>Tracheophyta</taxon>
        <taxon>Spermatophyta</taxon>
        <taxon>Magnoliopsida</taxon>
        <taxon>eudicotyledons</taxon>
        <taxon>Gunneridae</taxon>
        <taxon>Pentapetalae</taxon>
        <taxon>rosids</taxon>
        <taxon>malvids</taxon>
        <taxon>Brassicales</taxon>
        <taxon>Brassicaceae</taxon>
        <taxon>Thlaspideae</taxon>
        <taxon>Thlaspi</taxon>
    </lineage>
</organism>